<name>A0A0F9AX81_9ZZZZ</name>
<organism evidence="1">
    <name type="scientific">marine sediment metagenome</name>
    <dbReference type="NCBI Taxonomy" id="412755"/>
    <lineage>
        <taxon>unclassified sequences</taxon>
        <taxon>metagenomes</taxon>
        <taxon>ecological metagenomes</taxon>
    </lineage>
</organism>
<reference evidence="1" key="1">
    <citation type="journal article" date="2015" name="Nature">
        <title>Complex archaea that bridge the gap between prokaryotes and eukaryotes.</title>
        <authorList>
            <person name="Spang A."/>
            <person name="Saw J.H."/>
            <person name="Jorgensen S.L."/>
            <person name="Zaremba-Niedzwiedzka K."/>
            <person name="Martijn J."/>
            <person name="Lind A.E."/>
            <person name="van Eijk R."/>
            <person name="Schleper C."/>
            <person name="Guy L."/>
            <person name="Ettema T.J."/>
        </authorList>
    </citation>
    <scope>NUCLEOTIDE SEQUENCE</scope>
</reference>
<proteinExistence type="predicted"/>
<gene>
    <name evidence="1" type="ORF">LCGC14_2797910</name>
</gene>
<feature type="non-terminal residue" evidence="1">
    <location>
        <position position="64"/>
    </location>
</feature>
<dbReference type="EMBL" id="LAZR01052430">
    <property type="protein sequence ID" value="KKK82984.1"/>
    <property type="molecule type" value="Genomic_DNA"/>
</dbReference>
<comment type="caution">
    <text evidence="1">The sequence shown here is derived from an EMBL/GenBank/DDBJ whole genome shotgun (WGS) entry which is preliminary data.</text>
</comment>
<evidence type="ECO:0000313" key="1">
    <source>
        <dbReference type="EMBL" id="KKK82984.1"/>
    </source>
</evidence>
<protein>
    <submittedName>
        <fullName evidence="1">Uncharacterized protein</fullName>
    </submittedName>
</protein>
<accession>A0A0F9AX81</accession>
<sequence length="64" mass="6995">MSLSPAQLNYVKTITLIDRNTSTPTPIAEGPILGVSNNLDEYHLKSEVVNTGNLLTDNARITLR</sequence>
<dbReference type="AlphaFoldDB" id="A0A0F9AX81"/>